<feature type="transmembrane region" description="Helical" evidence="2">
    <location>
        <begin position="65"/>
        <end position="87"/>
    </location>
</feature>
<dbReference type="RefSeq" id="WP_150379862.1">
    <property type="nucleotide sequence ID" value="NZ_RZUH01000009.1"/>
</dbReference>
<keyword evidence="2" id="KW-0812">Transmembrane</keyword>
<comment type="caution">
    <text evidence="3">The sequence shown here is derived from an EMBL/GenBank/DDBJ whole genome shotgun (WGS) entry which is preliminary data.</text>
</comment>
<accession>A0A5M9ZH50</accession>
<reference evidence="3 4" key="1">
    <citation type="journal article" date="2019" name="Syst. Appl. Microbiol.">
        <title>Characterization of Bifidobacterium species in feaces of the Egyptian fruit bat: Description of B. vespertilionis sp. nov. and B. rousetti sp. nov.</title>
        <authorList>
            <person name="Modesto M."/>
            <person name="Satti M."/>
            <person name="Watanabe K."/>
            <person name="Puglisi E."/>
            <person name="Morelli L."/>
            <person name="Huang C.-H."/>
            <person name="Liou J.-S."/>
            <person name="Miyashita M."/>
            <person name="Tamura T."/>
            <person name="Saito S."/>
            <person name="Mori K."/>
            <person name="Huang L."/>
            <person name="Sciavilla P."/>
            <person name="Sandri C."/>
            <person name="Spiezio C."/>
            <person name="Vitali F."/>
            <person name="Cavalieri D."/>
            <person name="Perpetuini G."/>
            <person name="Tofalo R."/>
            <person name="Bonetti A."/>
            <person name="Arita M."/>
            <person name="Mattarelli P."/>
        </authorList>
    </citation>
    <scope>NUCLEOTIDE SEQUENCE [LARGE SCALE GENOMIC DNA]</scope>
    <source>
        <strain evidence="3 4">RST17</strain>
    </source>
</reference>
<dbReference type="EMBL" id="RZUH01000009">
    <property type="protein sequence ID" value="KAA8826906.1"/>
    <property type="molecule type" value="Genomic_DNA"/>
</dbReference>
<dbReference type="AlphaFoldDB" id="A0A5M9ZH50"/>
<gene>
    <name evidence="3" type="ORF">EMO91_10250</name>
</gene>
<proteinExistence type="predicted"/>
<evidence type="ECO:0000313" key="3">
    <source>
        <dbReference type="EMBL" id="KAA8826906.1"/>
    </source>
</evidence>
<evidence type="ECO:0000256" key="1">
    <source>
        <dbReference type="SAM" id="MobiDB-lite"/>
    </source>
</evidence>
<organism evidence="3 4">
    <name type="scientific">Bifidobacterium myosotis</name>
    <dbReference type="NCBI Taxonomy" id="1630166"/>
    <lineage>
        <taxon>Bacteria</taxon>
        <taxon>Bacillati</taxon>
        <taxon>Actinomycetota</taxon>
        <taxon>Actinomycetes</taxon>
        <taxon>Bifidobacteriales</taxon>
        <taxon>Bifidobacteriaceae</taxon>
        <taxon>Bifidobacterium</taxon>
    </lineage>
</organism>
<sequence>MAEGLTATATGRVRDAWGGRNESSTRGGTAMDRIIDIIRTADTVAAMLAVCILFAAVIARPSAWVAAAVLLAAAAAGEIAAAVIAAARR</sequence>
<feature type="region of interest" description="Disordered" evidence="1">
    <location>
        <begin position="1"/>
        <end position="27"/>
    </location>
</feature>
<feature type="transmembrane region" description="Helical" evidence="2">
    <location>
        <begin position="41"/>
        <end position="59"/>
    </location>
</feature>
<name>A0A5M9ZH50_9BIFI</name>
<protein>
    <submittedName>
        <fullName evidence="3">Uncharacterized protein</fullName>
    </submittedName>
</protein>
<evidence type="ECO:0000313" key="4">
    <source>
        <dbReference type="Proteomes" id="UP000410049"/>
    </source>
</evidence>
<keyword evidence="2" id="KW-0472">Membrane</keyword>
<keyword evidence="2" id="KW-1133">Transmembrane helix</keyword>
<evidence type="ECO:0000256" key="2">
    <source>
        <dbReference type="SAM" id="Phobius"/>
    </source>
</evidence>
<dbReference type="Proteomes" id="UP000410049">
    <property type="component" value="Unassembled WGS sequence"/>
</dbReference>